<name>M5FX65_DACPD</name>
<dbReference type="EMBL" id="JH795861">
    <property type="protein sequence ID" value="EJU02576.1"/>
    <property type="molecule type" value="Genomic_DNA"/>
</dbReference>
<dbReference type="GeneID" id="63691909"/>
<reference evidence="3 4" key="1">
    <citation type="journal article" date="2012" name="Science">
        <title>The Paleozoic origin of enzymatic lignin decomposition reconstructed from 31 fungal genomes.</title>
        <authorList>
            <person name="Floudas D."/>
            <person name="Binder M."/>
            <person name="Riley R."/>
            <person name="Barry K."/>
            <person name="Blanchette R.A."/>
            <person name="Henrissat B."/>
            <person name="Martinez A.T."/>
            <person name="Otillar R."/>
            <person name="Spatafora J.W."/>
            <person name="Yadav J.S."/>
            <person name="Aerts A."/>
            <person name="Benoit I."/>
            <person name="Boyd A."/>
            <person name="Carlson A."/>
            <person name="Copeland A."/>
            <person name="Coutinho P.M."/>
            <person name="de Vries R.P."/>
            <person name="Ferreira P."/>
            <person name="Findley K."/>
            <person name="Foster B."/>
            <person name="Gaskell J."/>
            <person name="Glotzer D."/>
            <person name="Gorecki P."/>
            <person name="Heitman J."/>
            <person name="Hesse C."/>
            <person name="Hori C."/>
            <person name="Igarashi K."/>
            <person name="Jurgens J.A."/>
            <person name="Kallen N."/>
            <person name="Kersten P."/>
            <person name="Kohler A."/>
            <person name="Kuees U."/>
            <person name="Kumar T.K.A."/>
            <person name="Kuo A."/>
            <person name="LaButti K."/>
            <person name="Larrondo L.F."/>
            <person name="Lindquist E."/>
            <person name="Ling A."/>
            <person name="Lombard V."/>
            <person name="Lucas S."/>
            <person name="Lundell T."/>
            <person name="Martin R."/>
            <person name="McLaughlin D.J."/>
            <person name="Morgenstern I."/>
            <person name="Morin E."/>
            <person name="Murat C."/>
            <person name="Nagy L.G."/>
            <person name="Nolan M."/>
            <person name="Ohm R.A."/>
            <person name="Patyshakuliyeva A."/>
            <person name="Rokas A."/>
            <person name="Ruiz-Duenas F.J."/>
            <person name="Sabat G."/>
            <person name="Salamov A."/>
            <person name="Samejima M."/>
            <person name="Schmutz J."/>
            <person name="Slot J.C."/>
            <person name="St John F."/>
            <person name="Stenlid J."/>
            <person name="Sun H."/>
            <person name="Sun S."/>
            <person name="Syed K."/>
            <person name="Tsang A."/>
            <person name="Wiebenga A."/>
            <person name="Young D."/>
            <person name="Pisabarro A."/>
            <person name="Eastwood D.C."/>
            <person name="Martin F."/>
            <person name="Cullen D."/>
            <person name="Grigoriev I.V."/>
            <person name="Hibbett D.S."/>
        </authorList>
    </citation>
    <scope>NUCLEOTIDE SEQUENCE [LARGE SCALE GENOMIC DNA]</scope>
    <source>
        <strain evidence="3 4">DJM-731 SS1</strain>
    </source>
</reference>
<dbReference type="RefSeq" id="XP_040629470.1">
    <property type="nucleotide sequence ID" value="XM_040776847.1"/>
</dbReference>
<dbReference type="InterPro" id="IPR045875">
    <property type="entry name" value="NTF2"/>
</dbReference>
<sequence>MPPLAAAAIRSAIDPSNRPGGSLLDRLSPAPSVPNAPSRIPTARGGGRGGHQRTNGISVRGAAPRGGGPGGRKPLYVKNENVELADRAADDFVAVFYSNMDSTGRASLAKMYRPSSTLIWNGNKMQGVESINDFFSKLPPSKHDLNSYNCHPIPGTEGLNDRKPSLMLVASGSVTHGKEPVEHAVPKYYPVADALPRAFCQTFVLCPDIEGSGLPPDQWKMVDRYYIISDHLRFID</sequence>
<dbReference type="InterPro" id="IPR018222">
    <property type="entry name" value="Nuclear_transport_factor_2_euk"/>
</dbReference>
<dbReference type="Proteomes" id="UP000030653">
    <property type="component" value="Unassembled WGS sequence"/>
</dbReference>
<dbReference type="PANTHER" id="PTHR12612">
    <property type="entry name" value="NUCLEAR TRANSPORT FACTOR 2"/>
    <property type="match status" value="1"/>
</dbReference>
<evidence type="ECO:0000313" key="4">
    <source>
        <dbReference type="Proteomes" id="UP000030653"/>
    </source>
</evidence>
<protein>
    <submittedName>
        <fullName evidence="3">NTF2-like protein</fullName>
    </submittedName>
</protein>
<dbReference type="PROSITE" id="PS50177">
    <property type="entry name" value="NTF2_DOMAIN"/>
    <property type="match status" value="1"/>
</dbReference>
<accession>M5FX65</accession>
<feature type="domain" description="NTF2" evidence="2">
    <location>
        <begin position="88"/>
        <end position="234"/>
    </location>
</feature>
<dbReference type="SUPFAM" id="SSF54427">
    <property type="entry name" value="NTF2-like"/>
    <property type="match status" value="1"/>
</dbReference>
<dbReference type="Gene3D" id="3.10.450.50">
    <property type="match status" value="1"/>
</dbReference>
<dbReference type="Pfam" id="PF02136">
    <property type="entry name" value="NTF2"/>
    <property type="match status" value="1"/>
</dbReference>
<gene>
    <name evidence="3" type="ORF">DACRYDRAFT_88367</name>
</gene>
<dbReference type="OrthoDB" id="25408at2759"/>
<dbReference type="AlphaFoldDB" id="M5FX65"/>
<dbReference type="CDD" id="cd00780">
    <property type="entry name" value="NTF2"/>
    <property type="match status" value="1"/>
</dbReference>
<dbReference type="InterPro" id="IPR002075">
    <property type="entry name" value="NTF2_dom"/>
</dbReference>
<dbReference type="InterPro" id="IPR032710">
    <property type="entry name" value="NTF2-like_dom_sf"/>
</dbReference>
<evidence type="ECO:0000259" key="2">
    <source>
        <dbReference type="PROSITE" id="PS50177"/>
    </source>
</evidence>
<dbReference type="GO" id="GO:0006913">
    <property type="term" value="P:nucleocytoplasmic transport"/>
    <property type="evidence" value="ECO:0007669"/>
    <property type="project" value="InterPro"/>
</dbReference>
<evidence type="ECO:0000256" key="1">
    <source>
        <dbReference type="SAM" id="MobiDB-lite"/>
    </source>
</evidence>
<evidence type="ECO:0000313" key="3">
    <source>
        <dbReference type="EMBL" id="EJU02576.1"/>
    </source>
</evidence>
<keyword evidence="4" id="KW-1185">Reference proteome</keyword>
<dbReference type="STRING" id="1858805.M5FX65"/>
<proteinExistence type="predicted"/>
<feature type="region of interest" description="Disordered" evidence="1">
    <location>
        <begin position="12"/>
        <end position="74"/>
    </location>
</feature>
<dbReference type="HOGENOM" id="CLU_1175392_0_0_1"/>
<organism evidence="3 4">
    <name type="scientific">Dacryopinax primogenitus (strain DJM 731)</name>
    <name type="common">Brown rot fungus</name>
    <dbReference type="NCBI Taxonomy" id="1858805"/>
    <lineage>
        <taxon>Eukaryota</taxon>
        <taxon>Fungi</taxon>
        <taxon>Dikarya</taxon>
        <taxon>Basidiomycota</taxon>
        <taxon>Agaricomycotina</taxon>
        <taxon>Dacrymycetes</taxon>
        <taxon>Dacrymycetales</taxon>
        <taxon>Dacrymycetaceae</taxon>
        <taxon>Dacryopinax</taxon>
    </lineage>
</organism>